<dbReference type="EMBL" id="JAACNO010002430">
    <property type="protein sequence ID" value="KAF4133199.1"/>
    <property type="molecule type" value="Genomic_DNA"/>
</dbReference>
<dbReference type="PANTHER" id="PTHR23308">
    <property type="entry name" value="NUCLEAR INHIBITOR OF PROTEIN PHOSPHATASE-1"/>
    <property type="match status" value="1"/>
</dbReference>
<protein>
    <submittedName>
        <fullName evidence="3">FHA(Forkhead-associated) domain-containing protein</fullName>
    </submittedName>
</protein>
<dbReference type="Proteomes" id="UP000704712">
    <property type="component" value="Unassembled WGS sequence"/>
</dbReference>
<evidence type="ECO:0000313" key="4">
    <source>
        <dbReference type="Proteomes" id="UP000704712"/>
    </source>
</evidence>
<feature type="non-terminal residue" evidence="3">
    <location>
        <position position="386"/>
    </location>
</feature>
<dbReference type="SUPFAM" id="SSF49879">
    <property type="entry name" value="SMAD/FHA domain"/>
    <property type="match status" value="1"/>
</dbReference>
<dbReference type="InterPro" id="IPR008984">
    <property type="entry name" value="SMAD_FHA_dom_sf"/>
</dbReference>
<sequence>DKGRQEAKATVVSSLVPWLSVSPLIADATIEGKGFVRTRHCNFRPSPGNSKNSSSDSMEQALQLPRLHLDTFVAQPKFLDPIDPPTVPFPPPTWCLHKPPRTISLLDVYKDHVLIATHTVDQKAFYLIGRNAAVCDLVLSHCSISRLHATMVHHEKGATYLVDLGSAHGTFVDGLRLTALQPTLVAHGSVLKFGASSRSYTFKSFDSREQIEEIISNRVGLPPDEMQLQQNTMLNSQITHRLELSPTRRSMPPMFPMAPICQVPELHAPDQDAPMLMAPECDRRGSADGVQLLGLAGIGPVRKRSRGQSGNSQASGSSDQSGSTADLSVYCDDPTDEQQGEPKRVHFCGQPPEIIPDQEETDMEDPNSDAVRVREDLRRTELANSD</sequence>
<accession>A0A8S9U222</accession>
<feature type="compositionally biased region" description="Acidic residues" evidence="1">
    <location>
        <begin position="356"/>
        <end position="367"/>
    </location>
</feature>
<dbReference type="Gene3D" id="2.60.200.20">
    <property type="match status" value="1"/>
</dbReference>
<reference evidence="3" key="1">
    <citation type="submission" date="2020-03" db="EMBL/GenBank/DDBJ databases">
        <title>Hybrid Assembly of Korean Phytophthora infestans isolates.</title>
        <authorList>
            <person name="Prokchorchik M."/>
            <person name="Lee Y."/>
            <person name="Seo J."/>
            <person name="Cho J.-H."/>
            <person name="Park Y.-E."/>
            <person name="Jang D.-C."/>
            <person name="Im J.-S."/>
            <person name="Choi J.-G."/>
            <person name="Park H.-J."/>
            <person name="Lee G.-B."/>
            <person name="Lee Y.-G."/>
            <person name="Hong S.-Y."/>
            <person name="Cho K."/>
            <person name="Sohn K.H."/>
        </authorList>
    </citation>
    <scope>NUCLEOTIDE SEQUENCE</scope>
    <source>
        <strain evidence="3">KR_2_A2</strain>
    </source>
</reference>
<dbReference type="InterPro" id="IPR000253">
    <property type="entry name" value="FHA_dom"/>
</dbReference>
<proteinExistence type="predicted"/>
<dbReference type="SMART" id="SM00240">
    <property type="entry name" value="FHA"/>
    <property type="match status" value="1"/>
</dbReference>
<gene>
    <name evidence="3" type="ORF">GN958_ATG17617</name>
</gene>
<name>A0A8S9U222_PHYIN</name>
<feature type="compositionally biased region" description="Low complexity" evidence="1">
    <location>
        <begin position="307"/>
        <end position="323"/>
    </location>
</feature>
<evidence type="ECO:0000259" key="2">
    <source>
        <dbReference type="PROSITE" id="PS50006"/>
    </source>
</evidence>
<dbReference type="AlphaFoldDB" id="A0A8S9U222"/>
<dbReference type="Pfam" id="PF00498">
    <property type="entry name" value="FHA"/>
    <property type="match status" value="1"/>
</dbReference>
<evidence type="ECO:0000313" key="3">
    <source>
        <dbReference type="EMBL" id="KAF4133199.1"/>
    </source>
</evidence>
<feature type="compositionally biased region" description="Basic and acidic residues" evidence="1">
    <location>
        <begin position="371"/>
        <end position="386"/>
    </location>
</feature>
<dbReference type="PROSITE" id="PS50006">
    <property type="entry name" value="FHA_DOMAIN"/>
    <property type="match status" value="1"/>
</dbReference>
<comment type="caution">
    <text evidence="3">The sequence shown here is derived from an EMBL/GenBank/DDBJ whole genome shotgun (WGS) entry which is preliminary data.</text>
</comment>
<feature type="domain" description="FHA" evidence="2">
    <location>
        <begin position="126"/>
        <end position="177"/>
    </location>
</feature>
<evidence type="ECO:0000256" key="1">
    <source>
        <dbReference type="SAM" id="MobiDB-lite"/>
    </source>
</evidence>
<organism evidence="3 4">
    <name type="scientific">Phytophthora infestans</name>
    <name type="common">Potato late blight agent</name>
    <name type="synonym">Botrytis infestans</name>
    <dbReference type="NCBI Taxonomy" id="4787"/>
    <lineage>
        <taxon>Eukaryota</taxon>
        <taxon>Sar</taxon>
        <taxon>Stramenopiles</taxon>
        <taxon>Oomycota</taxon>
        <taxon>Peronosporomycetes</taxon>
        <taxon>Peronosporales</taxon>
        <taxon>Peronosporaceae</taxon>
        <taxon>Phytophthora</taxon>
    </lineage>
</organism>
<dbReference type="InterPro" id="IPR050923">
    <property type="entry name" value="Cell_Proc_Reg/RNA_Proc"/>
</dbReference>
<dbReference type="FunFam" id="2.60.200.20:FF:000076">
    <property type="entry name" value="Nuclear inhibitor of protein phosphatase 1"/>
    <property type="match status" value="1"/>
</dbReference>
<feature type="region of interest" description="Disordered" evidence="1">
    <location>
        <begin position="299"/>
        <end position="386"/>
    </location>
</feature>